<comment type="caution">
    <text evidence="2">The sequence shown here is derived from an EMBL/GenBank/DDBJ whole genome shotgun (WGS) entry which is preliminary data.</text>
</comment>
<evidence type="ECO:0000256" key="1">
    <source>
        <dbReference type="SAM" id="MobiDB-lite"/>
    </source>
</evidence>
<feature type="region of interest" description="Disordered" evidence="1">
    <location>
        <begin position="68"/>
        <end position="87"/>
    </location>
</feature>
<accession>A0A6B3BWT3</accession>
<proteinExistence type="predicted"/>
<sequence>MHRTLVTACALSAALLVGGWDGDPPGEEVVSPDDVGLGTAQDACSDIGPDRVPEIPDLPDGGGLIPDETTTAYGSYVPYDPCEDVGE</sequence>
<gene>
    <name evidence="2" type="ORF">G3I71_23525</name>
</gene>
<protein>
    <submittedName>
        <fullName evidence="2">Uncharacterized protein</fullName>
    </submittedName>
</protein>
<evidence type="ECO:0000313" key="2">
    <source>
        <dbReference type="EMBL" id="NEC88710.1"/>
    </source>
</evidence>
<dbReference type="RefSeq" id="WP_164316756.1">
    <property type="nucleotide sequence ID" value="NZ_JAAGLU010000019.1"/>
</dbReference>
<reference evidence="2" key="1">
    <citation type="submission" date="2020-01" db="EMBL/GenBank/DDBJ databases">
        <title>Insect and environment-associated Actinomycetes.</title>
        <authorList>
            <person name="Currrie C."/>
            <person name="Chevrette M."/>
            <person name="Carlson C."/>
            <person name="Stubbendieck R."/>
            <person name="Wendt-Pienkowski E."/>
        </authorList>
    </citation>
    <scope>NUCLEOTIDE SEQUENCE</scope>
    <source>
        <strain evidence="2">SID12501</strain>
    </source>
</reference>
<organism evidence="2">
    <name type="scientific">Streptomyces sp. SID12501</name>
    <dbReference type="NCBI Taxonomy" id="2706042"/>
    <lineage>
        <taxon>Bacteria</taxon>
        <taxon>Bacillati</taxon>
        <taxon>Actinomycetota</taxon>
        <taxon>Actinomycetes</taxon>
        <taxon>Kitasatosporales</taxon>
        <taxon>Streptomycetaceae</taxon>
        <taxon>Streptomyces</taxon>
    </lineage>
</organism>
<dbReference type="AlphaFoldDB" id="A0A6B3BWT3"/>
<name>A0A6B3BWT3_9ACTN</name>
<dbReference type="EMBL" id="JAAGLU010000019">
    <property type="protein sequence ID" value="NEC88710.1"/>
    <property type="molecule type" value="Genomic_DNA"/>
</dbReference>